<keyword evidence="3" id="KW-1185">Reference proteome</keyword>
<dbReference type="AlphaFoldDB" id="A0A1B0GNP6"/>
<evidence type="ECO:0000313" key="2">
    <source>
        <dbReference type="EnsemblMetazoa" id="PPAI005027-PA"/>
    </source>
</evidence>
<dbReference type="EnsemblMetazoa" id="PPAI005027-RA">
    <property type="protein sequence ID" value="PPAI005027-PA"/>
    <property type="gene ID" value="PPAI005027"/>
</dbReference>
<dbReference type="InterPro" id="IPR005135">
    <property type="entry name" value="Endo/exonuclease/phosphatase"/>
</dbReference>
<evidence type="ECO:0000313" key="3">
    <source>
        <dbReference type="Proteomes" id="UP000092462"/>
    </source>
</evidence>
<dbReference type="Proteomes" id="UP000092462">
    <property type="component" value="Unassembled WGS sequence"/>
</dbReference>
<feature type="domain" description="Endonuclease/exonuclease/phosphatase" evidence="1">
    <location>
        <begin position="38"/>
        <end position="96"/>
    </location>
</feature>
<dbReference type="EMBL" id="AJVK01029650">
    <property type="status" value="NOT_ANNOTATED_CDS"/>
    <property type="molecule type" value="Genomic_DNA"/>
</dbReference>
<dbReference type="InterPro" id="IPR036691">
    <property type="entry name" value="Endo/exonu/phosph_ase_sf"/>
</dbReference>
<dbReference type="Gene3D" id="3.60.10.10">
    <property type="entry name" value="Endonuclease/exonuclease/phosphatase"/>
    <property type="match status" value="1"/>
</dbReference>
<evidence type="ECO:0000259" key="1">
    <source>
        <dbReference type="Pfam" id="PF03372"/>
    </source>
</evidence>
<accession>A0A1B0GNP6</accession>
<organism evidence="2 3">
    <name type="scientific">Phlebotomus papatasi</name>
    <name type="common">Sandfly</name>
    <dbReference type="NCBI Taxonomy" id="29031"/>
    <lineage>
        <taxon>Eukaryota</taxon>
        <taxon>Metazoa</taxon>
        <taxon>Ecdysozoa</taxon>
        <taxon>Arthropoda</taxon>
        <taxon>Hexapoda</taxon>
        <taxon>Insecta</taxon>
        <taxon>Pterygota</taxon>
        <taxon>Neoptera</taxon>
        <taxon>Endopterygota</taxon>
        <taxon>Diptera</taxon>
        <taxon>Nematocera</taxon>
        <taxon>Psychodoidea</taxon>
        <taxon>Psychodidae</taxon>
        <taxon>Phlebotomus</taxon>
        <taxon>Phlebotomus</taxon>
    </lineage>
</organism>
<reference evidence="2" key="1">
    <citation type="submission" date="2022-08" db="UniProtKB">
        <authorList>
            <consortium name="EnsemblMetazoa"/>
        </authorList>
    </citation>
    <scope>IDENTIFICATION</scope>
    <source>
        <strain evidence="2">Israel</strain>
    </source>
</reference>
<protein>
    <recommendedName>
        <fullName evidence="1">Endonuclease/exonuclease/phosphatase domain-containing protein</fullName>
    </recommendedName>
</protein>
<sequence>MKKKVVRDTVVSTLMENGPQTHVEKKVEWVPAKAVRDLLIVCKQLAIDIIALQETKLTPNSNFRLQGYSIVRKDRSGRGGGVLIAIKENINYDRVTVEINSEVPVKDT</sequence>
<name>A0A1B0GNP6_PHLPP</name>
<proteinExistence type="predicted"/>
<dbReference type="Pfam" id="PF03372">
    <property type="entry name" value="Exo_endo_phos"/>
    <property type="match status" value="1"/>
</dbReference>
<dbReference type="SUPFAM" id="SSF56219">
    <property type="entry name" value="DNase I-like"/>
    <property type="match status" value="1"/>
</dbReference>
<dbReference type="GO" id="GO:0003824">
    <property type="term" value="F:catalytic activity"/>
    <property type="evidence" value="ECO:0007669"/>
    <property type="project" value="InterPro"/>
</dbReference>
<dbReference type="VEuPathDB" id="VectorBase:PPAI005027"/>